<reference evidence="2" key="1">
    <citation type="journal article" date="2021" name="Nat. Commun.">
        <title>Genetic determinants of endophytism in the Arabidopsis root mycobiome.</title>
        <authorList>
            <person name="Mesny F."/>
            <person name="Miyauchi S."/>
            <person name="Thiergart T."/>
            <person name="Pickel B."/>
            <person name="Atanasova L."/>
            <person name="Karlsson M."/>
            <person name="Huettel B."/>
            <person name="Barry K.W."/>
            <person name="Haridas S."/>
            <person name="Chen C."/>
            <person name="Bauer D."/>
            <person name="Andreopoulos W."/>
            <person name="Pangilinan J."/>
            <person name="LaButti K."/>
            <person name="Riley R."/>
            <person name="Lipzen A."/>
            <person name="Clum A."/>
            <person name="Drula E."/>
            <person name="Henrissat B."/>
            <person name="Kohler A."/>
            <person name="Grigoriev I.V."/>
            <person name="Martin F.M."/>
            <person name="Hacquard S."/>
        </authorList>
    </citation>
    <scope>NUCLEOTIDE SEQUENCE</scope>
    <source>
        <strain evidence="2">MPI-SDFR-AT-0068</strain>
    </source>
</reference>
<proteinExistence type="predicted"/>
<gene>
    <name evidence="2" type="ORF">BKA59DRAFT_102979</name>
</gene>
<dbReference type="OrthoDB" id="5395975at2759"/>
<accession>A0A8K0S4V7</accession>
<feature type="compositionally biased region" description="Polar residues" evidence="1">
    <location>
        <begin position="290"/>
        <end position="313"/>
    </location>
</feature>
<evidence type="ECO:0000313" key="2">
    <source>
        <dbReference type="EMBL" id="KAH7257294.1"/>
    </source>
</evidence>
<comment type="caution">
    <text evidence="2">The sequence shown here is derived from an EMBL/GenBank/DDBJ whole genome shotgun (WGS) entry which is preliminary data.</text>
</comment>
<dbReference type="EMBL" id="JAGPXF010000002">
    <property type="protein sequence ID" value="KAH7257294.1"/>
    <property type="molecule type" value="Genomic_DNA"/>
</dbReference>
<name>A0A8K0S4V7_9HYPO</name>
<dbReference type="Proteomes" id="UP000813427">
    <property type="component" value="Unassembled WGS sequence"/>
</dbReference>
<sequence length="456" mass="49826">MAGNSSGDAEILVHITAPSRSTDDVLYRQLAKAYLAFEPQKRAQISLASPPTNKEECPVPAWDRAAPLPSQNQVATSFGRSFEITSQDLSFEGAIDNRCSPRLSYGGLVQEIVPSSDDGGFGSFSSWCAPPSQINDSYPMPDAGLLNVSPSRILQRYVGRTQSSQASMLSSSPTAYKRPAPTLNLGHATDIPFSLPGTTQEESLLIQTPGFIEHVSFIPTTQQEGERPDTPVATADTDVVAFEHLCPDVTHIASTAVGGYSPARSPRAGSEPPPAKRSKIGNLQHGDLVRSSSDTGPSLSTKSSQVEQINSSLEIRPPSPSAGVDDIDPADLISEKLAKLARDLSSRYRPTPTRDVDPFERGYWLLDCRDWNSTVRFDTWVFLNNYLKSGLAGWGTWCRRDKTHDWIRLYCWGHVAKHTYLLLYLASGRHVKATGAKWYGADGEAVLEISPYEKQV</sequence>
<feature type="region of interest" description="Disordered" evidence="1">
    <location>
        <begin position="257"/>
        <end position="327"/>
    </location>
</feature>
<keyword evidence="3" id="KW-1185">Reference proteome</keyword>
<protein>
    <submittedName>
        <fullName evidence="2">Uncharacterized protein</fullName>
    </submittedName>
</protein>
<evidence type="ECO:0000256" key="1">
    <source>
        <dbReference type="SAM" id="MobiDB-lite"/>
    </source>
</evidence>
<organism evidence="2 3">
    <name type="scientific">Fusarium tricinctum</name>
    <dbReference type="NCBI Taxonomy" id="61284"/>
    <lineage>
        <taxon>Eukaryota</taxon>
        <taxon>Fungi</taxon>
        <taxon>Dikarya</taxon>
        <taxon>Ascomycota</taxon>
        <taxon>Pezizomycotina</taxon>
        <taxon>Sordariomycetes</taxon>
        <taxon>Hypocreomycetidae</taxon>
        <taxon>Hypocreales</taxon>
        <taxon>Nectriaceae</taxon>
        <taxon>Fusarium</taxon>
        <taxon>Fusarium tricinctum species complex</taxon>
    </lineage>
</organism>
<evidence type="ECO:0000313" key="3">
    <source>
        <dbReference type="Proteomes" id="UP000813427"/>
    </source>
</evidence>
<dbReference type="AlphaFoldDB" id="A0A8K0S4V7"/>